<evidence type="ECO:0000313" key="1">
    <source>
        <dbReference type="EMBL" id="GAH48830.1"/>
    </source>
</evidence>
<dbReference type="GO" id="GO:0006508">
    <property type="term" value="P:proteolysis"/>
    <property type="evidence" value="ECO:0007669"/>
    <property type="project" value="InterPro"/>
</dbReference>
<dbReference type="PANTHER" id="PTHR12994">
    <property type="entry name" value="SECERNIN"/>
    <property type="match status" value="1"/>
</dbReference>
<organism evidence="1">
    <name type="scientific">marine sediment metagenome</name>
    <dbReference type="NCBI Taxonomy" id="412755"/>
    <lineage>
        <taxon>unclassified sequences</taxon>
        <taxon>metagenomes</taxon>
        <taxon>ecological metagenomes</taxon>
    </lineage>
</organism>
<protein>
    <recommendedName>
        <fullName evidence="2">Dipeptidase</fullName>
    </recommendedName>
</protein>
<dbReference type="EMBL" id="BARU01024370">
    <property type="protein sequence ID" value="GAH48830.1"/>
    <property type="molecule type" value="Genomic_DNA"/>
</dbReference>
<dbReference type="PANTHER" id="PTHR12994:SF17">
    <property type="entry name" value="LD30995P"/>
    <property type="match status" value="1"/>
</dbReference>
<dbReference type="GO" id="GO:0070004">
    <property type="term" value="F:cysteine-type exopeptidase activity"/>
    <property type="evidence" value="ECO:0007669"/>
    <property type="project" value="InterPro"/>
</dbReference>
<dbReference type="GO" id="GO:0016805">
    <property type="term" value="F:dipeptidase activity"/>
    <property type="evidence" value="ECO:0007669"/>
    <property type="project" value="InterPro"/>
</dbReference>
<reference evidence="1" key="1">
    <citation type="journal article" date="2014" name="Front. Microbiol.">
        <title>High frequency of phylogenetically diverse reductive dehalogenase-homologous genes in deep subseafloor sedimentary metagenomes.</title>
        <authorList>
            <person name="Kawai M."/>
            <person name="Futagami T."/>
            <person name="Toyoda A."/>
            <person name="Takaki Y."/>
            <person name="Nishi S."/>
            <person name="Hori S."/>
            <person name="Arai W."/>
            <person name="Tsubouchi T."/>
            <person name="Morono Y."/>
            <person name="Uchiyama I."/>
            <person name="Ito T."/>
            <person name="Fujiyama A."/>
            <person name="Inagaki F."/>
            <person name="Takami H."/>
        </authorList>
    </citation>
    <scope>NUCLEOTIDE SEQUENCE</scope>
    <source>
        <strain evidence="1">Expedition CK06-06</strain>
    </source>
</reference>
<accession>X1GVD2</accession>
<feature type="non-terminal residue" evidence="1">
    <location>
        <position position="1"/>
    </location>
</feature>
<sequence>GMDQQRYPFTVKPDKKLSVQDLIIIKRDHYEGTEFDLTKGIAAGPFGCPNRYPTPSKVKPEDRKDLRWERAISMFRCSYSFVSQARSWLPDPIGGVLWFGEDAPHSTCYIPFYCQITEVPESFSSGSRLVFDKDYAWWAFNFVSNWADLKYSYMIEDIKGVQEEIEGGFFAMQSAVEMAAVELYKKDPALAVKYLTNYSNDCANRAVNAWWELADELIAKYDDGYVDGGSVGYPTWWLEEVDFGGTQLSLLE</sequence>
<gene>
    <name evidence="1" type="ORF">S03H2_39422</name>
</gene>
<dbReference type="Pfam" id="PF03577">
    <property type="entry name" value="Peptidase_C69"/>
    <property type="match status" value="1"/>
</dbReference>
<comment type="caution">
    <text evidence="1">The sequence shown here is derived from an EMBL/GenBank/DDBJ whole genome shotgun (WGS) entry which is preliminary data.</text>
</comment>
<dbReference type="InterPro" id="IPR005322">
    <property type="entry name" value="Peptidase_C69"/>
</dbReference>
<dbReference type="AlphaFoldDB" id="X1GVD2"/>
<name>X1GVD2_9ZZZZ</name>
<proteinExistence type="predicted"/>
<evidence type="ECO:0008006" key="2">
    <source>
        <dbReference type="Google" id="ProtNLM"/>
    </source>
</evidence>